<dbReference type="Gene3D" id="3.40.250.10">
    <property type="entry name" value="Rhodanese-like domain"/>
    <property type="match status" value="3"/>
</dbReference>
<dbReference type="AlphaFoldDB" id="A0A7S6WRV9"/>
<dbReference type="PROSITE" id="PS00380">
    <property type="entry name" value="RHODANESE_1"/>
    <property type="match status" value="1"/>
</dbReference>
<feature type="domain" description="Rhodanese" evidence="3">
    <location>
        <begin position="337"/>
        <end position="459"/>
    </location>
</feature>
<name>A0A7S6WRV9_9SPIR</name>
<feature type="chain" id="PRO_5032906489" evidence="2">
    <location>
        <begin position="21"/>
        <end position="461"/>
    </location>
</feature>
<keyword evidence="1" id="KW-0677">Repeat</keyword>
<evidence type="ECO:0000256" key="1">
    <source>
        <dbReference type="ARBA" id="ARBA00022737"/>
    </source>
</evidence>
<dbReference type="PANTHER" id="PTHR43855">
    <property type="entry name" value="THIOSULFATE SULFURTRANSFERASE"/>
    <property type="match status" value="1"/>
</dbReference>
<dbReference type="PANTHER" id="PTHR43855:SF1">
    <property type="entry name" value="THIOSULFATE SULFURTRANSFERASE"/>
    <property type="match status" value="1"/>
</dbReference>
<protein>
    <submittedName>
        <fullName evidence="4">Thiosulfate sulfurtransferase</fullName>
    </submittedName>
</protein>
<dbReference type="Proteomes" id="UP000593915">
    <property type="component" value="Chromosome"/>
</dbReference>
<feature type="signal peptide" evidence="2">
    <location>
        <begin position="1"/>
        <end position="20"/>
    </location>
</feature>
<keyword evidence="4" id="KW-0808">Transferase</keyword>
<dbReference type="EMBL" id="CP061839">
    <property type="protein sequence ID" value="QOW62082.1"/>
    <property type="molecule type" value="Genomic_DNA"/>
</dbReference>
<keyword evidence="2" id="KW-0732">Signal</keyword>
<dbReference type="InterPro" id="IPR051126">
    <property type="entry name" value="Thiosulfate_sulfurtransferase"/>
</dbReference>
<reference evidence="4 5" key="1">
    <citation type="submission" date="2020-09" db="EMBL/GenBank/DDBJ databases">
        <title>Characterization of Treponema spp. from bovine digital dermatitis in Korea.</title>
        <authorList>
            <person name="Espiritu H.M."/>
            <person name="Cho Y.I."/>
            <person name="Mamuad L."/>
        </authorList>
    </citation>
    <scope>NUCLEOTIDE SEQUENCE [LARGE SCALE GENOMIC DNA]</scope>
    <source>
        <strain evidence="4 5">KS1</strain>
    </source>
</reference>
<dbReference type="Pfam" id="PF00581">
    <property type="entry name" value="Rhodanese"/>
    <property type="match status" value="3"/>
</dbReference>
<dbReference type="InterPro" id="IPR001763">
    <property type="entry name" value="Rhodanese-like_dom"/>
</dbReference>
<feature type="domain" description="Rhodanese" evidence="3">
    <location>
        <begin position="206"/>
        <end position="303"/>
    </location>
</feature>
<gene>
    <name evidence="4" type="ORF">IFE08_07065</name>
</gene>
<dbReference type="PROSITE" id="PS50206">
    <property type="entry name" value="RHODANESE_3"/>
    <property type="match status" value="3"/>
</dbReference>
<dbReference type="CDD" id="cd01448">
    <property type="entry name" value="TST_Repeat_1"/>
    <property type="match status" value="1"/>
</dbReference>
<evidence type="ECO:0000313" key="4">
    <source>
        <dbReference type="EMBL" id="QOW62082.1"/>
    </source>
</evidence>
<evidence type="ECO:0000259" key="3">
    <source>
        <dbReference type="PROSITE" id="PS50206"/>
    </source>
</evidence>
<evidence type="ECO:0000313" key="5">
    <source>
        <dbReference type="Proteomes" id="UP000593915"/>
    </source>
</evidence>
<dbReference type="SUPFAM" id="SSF52821">
    <property type="entry name" value="Rhodanese/Cell cycle control phosphatase"/>
    <property type="match status" value="3"/>
</dbReference>
<dbReference type="GO" id="GO:0004792">
    <property type="term" value="F:thiosulfate-cyanide sulfurtransferase activity"/>
    <property type="evidence" value="ECO:0007669"/>
    <property type="project" value="InterPro"/>
</dbReference>
<accession>A0A7S6WRV9</accession>
<dbReference type="SMART" id="SM00450">
    <property type="entry name" value="RHOD"/>
    <property type="match status" value="3"/>
</dbReference>
<dbReference type="InterPro" id="IPR001307">
    <property type="entry name" value="Thiosulphate_STrfase_CS"/>
</dbReference>
<sequence length="461" mass="51611">MKKNVITFICAVIIAVSAFAAGSREPEKVQNMQSGIKFELCGIDEVKKALTDQAFTVIDARSSDSYMGWSINGDKLRGHIPGAVDFSYTWPVSPYDNNKNLEKETREEVINQALKNKNILKTKNLIVYDTNGKDAQKVAEFLYSIGYKNIKIFNAAEWINAKNEVKQYPNYKLLLPPEVVYNYIQTGTGETLDKNINYKIFNVAWGEIEQSGYLEGHIPGAVHVNTDWFEPKEIGWMLADDAHLEKLMLKLGISSSDGAIITGPEPMAAARFAVILTYLGVKDVRVLNGALIDWVQAGYALSKENILPKAISSFGARVPVRENIIDTIEETQANLKKEKGYVLIDNRTPEEYSGKISGYSYHDKAGRIKGAVFGYAGKKSSSSMSYYRNIDKTMRNGYEILNMLKTCGIDTKNKMSFMCGSGWRAAEVLWYMRVMGFENVSLYSDGWIGWSNRGLPSIKGE</sequence>
<proteinExistence type="predicted"/>
<feature type="domain" description="Rhodanese" evidence="3">
    <location>
        <begin position="51"/>
        <end position="167"/>
    </location>
</feature>
<organism evidence="4 5">
    <name type="scientific">Treponema pedis</name>
    <dbReference type="NCBI Taxonomy" id="409322"/>
    <lineage>
        <taxon>Bacteria</taxon>
        <taxon>Pseudomonadati</taxon>
        <taxon>Spirochaetota</taxon>
        <taxon>Spirochaetia</taxon>
        <taxon>Spirochaetales</taxon>
        <taxon>Treponemataceae</taxon>
        <taxon>Treponema</taxon>
    </lineage>
</organism>
<dbReference type="InterPro" id="IPR036873">
    <property type="entry name" value="Rhodanese-like_dom_sf"/>
</dbReference>
<evidence type="ECO:0000256" key="2">
    <source>
        <dbReference type="SAM" id="SignalP"/>
    </source>
</evidence>
<dbReference type="RefSeq" id="WP_194077564.1">
    <property type="nucleotide sequence ID" value="NZ_CP061839.1"/>
</dbReference>